<reference evidence="1" key="1">
    <citation type="submission" date="2021-02" db="EMBL/GenBank/DDBJ databases">
        <title>Genome analysis of blister spot of apple pathogen from New York area.</title>
        <authorList>
            <person name="Kandel P."/>
            <person name="Hockett K.L."/>
            <person name="Santander R."/>
            <person name="Acimovic S."/>
        </authorList>
    </citation>
    <scope>NUCLEOTIDE SEQUENCE</scope>
    <source>
        <strain evidence="1">PSP1</strain>
    </source>
</reference>
<dbReference type="RefSeq" id="WP_280319854.1">
    <property type="nucleotide sequence ID" value="NZ_JAFFRY010000016.1"/>
</dbReference>
<gene>
    <name evidence="1" type="ORF">JW322_28485</name>
</gene>
<protein>
    <submittedName>
        <fullName evidence="1">Uncharacterized protein</fullName>
    </submittedName>
</protein>
<organism evidence="1 2">
    <name type="scientific">Pseudomonas syringae pv. papulans</name>
    <dbReference type="NCBI Taxonomy" id="83963"/>
    <lineage>
        <taxon>Bacteria</taxon>
        <taxon>Pseudomonadati</taxon>
        <taxon>Pseudomonadota</taxon>
        <taxon>Gammaproteobacteria</taxon>
        <taxon>Pseudomonadales</taxon>
        <taxon>Pseudomonadaceae</taxon>
        <taxon>Pseudomonas</taxon>
        <taxon>Pseudomonas syringae</taxon>
    </lineage>
</organism>
<proteinExistence type="predicted"/>
<name>A0AA43DY08_PSESX</name>
<sequence length="67" mass="7638">MNMIGQKWYPISKGSDSPKSAVQAIESINKMVESTGVRVISIETVYELKWHRLSHVVVGIRVWHDSQ</sequence>
<dbReference type="EMBL" id="JAFFRZ010000002">
    <property type="protein sequence ID" value="MDH4625599.1"/>
    <property type="molecule type" value="Genomic_DNA"/>
</dbReference>
<evidence type="ECO:0000313" key="2">
    <source>
        <dbReference type="Proteomes" id="UP001162155"/>
    </source>
</evidence>
<comment type="caution">
    <text evidence="1">The sequence shown here is derived from an EMBL/GenBank/DDBJ whole genome shotgun (WGS) entry which is preliminary data.</text>
</comment>
<dbReference type="Proteomes" id="UP001162155">
    <property type="component" value="Unassembled WGS sequence"/>
</dbReference>
<evidence type="ECO:0000313" key="1">
    <source>
        <dbReference type="EMBL" id="MDH4625599.1"/>
    </source>
</evidence>
<dbReference type="AlphaFoldDB" id="A0AA43DY08"/>
<accession>A0AA43DY08</accession>